<organism evidence="1 2">
    <name type="scientific">Acrasis kona</name>
    <dbReference type="NCBI Taxonomy" id="1008807"/>
    <lineage>
        <taxon>Eukaryota</taxon>
        <taxon>Discoba</taxon>
        <taxon>Heterolobosea</taxon>
        <taxon>Tetramitia</taxon>
        <taxon>Eutetramitia</taxon>
        <taxon>Acrasidae</taxon>
        <taxon>Acrasis</taxon>
    </lineage>
</organism>
<accession>A0AAW2ZRB8</accession>
<dbReference type="Proteomes" id="UP001431209">
    <property type="component" value="Unassembled WGS sequence"/>
</dbReference>
<protein>
    <submittedName>
        <fullName evidence="1">Adenosine monophosphate-protein transferase</fullName>
    </submittedName>
</protein>
<dbReference type="AlphaFoldDB" id="A0AAW2ZRB8"/>
<sequence>MKKKHCKFLKTDSTSGRYGSQEKTLYIKHGEKQITRYANSYNALVEAINKKFGNAEYILKTRMGSDVDNEEEFKMLRNEETIIAMKQ</sequence>
<keyword evidence="2" id="KW-1185">Reference proteome</keyword>
<name>A0AAW2ZRB8_9EUKA</name>
<keyword evidence="1" id="KW-0808">Transferase</keyword>
<dbReference type="EMBL" id="JAOPGA020001843">
    <property type="protein sequence ID" value="KAL0491701.1"/>
    <property type="molecule type" value="Genomic_DNA"/>
</dbReference>
<evidence type="ECO:0000313" key="1">
    <source>
        <dbReference type="EMBL" id="KAL0491701.1"/>
    </source>
</evidence>
<evidence type="ECO:0000313" key="2">
    <source>
        <dbReference type="Proteomes" id="UP001431209"/>
    </source>
</evidence>
<comment type="caution">
    <text evidence="1">The sequence shown here is derived from an EMBL/GenBank/DDBJ whole genome shotgun (WGS) entry which is preliminary data.</text>
</comment>
<reference evidence="1 2" key="1">
    <citation type="submission" date="2024-03" db="EMBL/GenBank/DDBJ databases">
        <title>The Acrasis kona genome and developmental transcriptomes reveal deep origins of eukaryotic multicellular pathways.</title>
        <authorList>
            <person name="Sheikh S."/>
            <person name="Fu C.-J."/>
            <person name="Brown M.W."/>
            <person name="Baldauf S.L."/>
        </authorList>
    </citation>
    <scope>NUCLEOTIDE SEQUENCE [LARGE SCALE GENOMIC DNA]</scope>
    <source>
        <strain evidence="1 2">ATCC MYA-3509</strain>
    </source>
</reference>
<proteinExistence type="predicted"/>
<dbReference type="GO" id="GO:0016740">
    <property type="term" value="F:transferase activity"/>
    <property type="evidence" value="ECO:0007669"/>
    <property type="project" value="UniProtKB-KW"/>
</dbReference>
<gene>
    <name evidence="1" type="ORF">AKO1_010164</name>
</gene>